<comment type="caution">
    <text evidence="3">The sequence shown here is derived from an EMBL/GenBank/DDBJ whole genome shotgun (WGS) entry which is preliminary data.</text>
</comment>
<dbReference type="PANTHER" id="PTHR43151">
    <property type="entry name" value="FEOA FAMILY PROTEIN"/>
    <property type="match status" value="1"/>
</dbReference>
<sequence>MIIDRRNIMLSLLMAPIDKELKILKVKSNKLPTDSQAKHLNNLGFIEGSTLRVVSENNGNLIVNIKGARVAIGKDIASAFMVGELQ</sequence>
<dbReference type="Gene3D" id="2.30.30.90">
    <property type="match status" value="1"/>
</dbReference>
<accession>G4D143</accession>
<organism evidence="3 4">
    <name type="scientific">Peptoniphilus indolicus ATCC 29427</name>
    <dbReference type="NCBI Taxonomy" id="997350"/>
    <lineage>
        <taxon>Bacteria</taxon>
        <taxon>Bacillati</taxon>
        <taxon>Bacillota</taxon>
        <taxon>Tissierellia</taxon>
        <taxon>Tissierellales</taxon>
        <taxon>Peptoniphilaceae</taxon>
        <taxon>Peptoniphilus</taxon>
    </lineage>
</organism>
<dbReference type="Pfam" id="PF04023">
    <property type="entry name" value="FeoA"/>
    <property type="match status" value="1"/>
</dbReference>
<dbReference type="InterPro" id="IPR007167">
    <property type="entry name" value="Fe-transptr_FeoA-like"/>
</dbReference>
<proteinExistence type="predicted"/>
<protein>
    <submittedName>
        <fullName evidence="3">FeoA domain protein</fullName>
    </submittedName>
</protein>
<gene>
    <name evidence="3" type="ORF">HMPREF9129_0123</name>
</gene>
<dbReference type="SMART" id="SM00899">
    <property type="entry name" value="FeoA"/>
    <property type="match status" value="1"/>
</dbReference>
<dbReference type="PANTHER" id="PTHR43151:SF1">
    <property type="entry name" value="SSR2333 PROTEIN"/>
    <property type="match status" value="1"/>
</dbReference>
<dbReference type="STRING" id="997350.HMPREF9129_0123"/>
<feature type="domain" description="Ferrous iron transporter FeoA-like" evidence="2">
    <location>
        <begin position="10"/>
        <end position="84"/>
    </location>
</feature>
<evidence type="ECO:0000259" key="2">
    <source>
        <dbReference type="SMART" id="SM00899"/>
    </source>
</evidence>
<dbReference type="HOGENOM" id="CLU_150646_6_0_9"/>
<dbReference type="InterPro" id="IPR053184">
    <property type="entry name" value="FeoA-like"/>
</dbReference>
<evidence type="ECO:0000256" key="1">
    <source>
        <dbReference type="ARBA" id="ARBA00023004"/>
    </source>
</evidence>
<dbReference type="GO" id="GO:0046914">
    <property type="term" value="F:transition metal ion binding"/>
    <property type="evidence" value="ECO:0007669"/>
    <property type="project" value="InterPro"/>
</dbReference>
<dbReference type="EMBL" id="AGBB01000012">
    <property type="protein sequence ID" value="EGY80760.1"/>
    <property type="molecule type" value="Genomic_DNA"/>
</dbReference>
<dbReference type="Proteomes" id="UP000003422">
    <property type="component" value="Unassembled WGS sequence"/>
</dbReference>
<dbReference type="PATRIC" id="fig|997350.3.peg.120"/>
<dbReference type="InterPro" id="IPR038157">
    <property type="entry name" value="FeoA_core_dom"/>
</dbReference>
<dbReference type="eggNOG" id="COG1918">
    <property type="taxonomic scope" value="Bacteria"/>
</dbReference>
<dbReference type="AlphaFoldDB" id="G4D143"/>
<evidence type="ECO:0000313" key="3">
    <source>
        <dbReference type="EMBL" id="EGY80760.1"/>
    </source>
</evidence>
<keyword evidence="1" id="KW-0408">Iron</keyword>
<dbReference type="InterPro" id="IPR008988">
    <property type="entry name" value="Transcriptional_repressor_C"/>
</dbReference>
<reference evidence="3 4" key="1">
    <citation type="submission" date="2011-06" db="EMBL/GenBank/DDBJ databases">
        <authorList>
            <person name="Muzny D."/>
            <person name="Qin X."/>
            <person name="Deng J."/>
            <person name="Jiang H."/>
            <person name="Liu Y."/>
            <person name="Qu J."/>
            <person name="Song X.-Z."/>
            <person name="Zhang L."/>
            <person name="Thornton R."/>
            <person name="Coyle M."/>
            <person name="Francisco L."/>
            <person name="Jackson L."/>
            <person name="Javaid M."/>
            <person name="Korchina V."/>
            <person name="Kovar C."/>
            <person name="Mata R."/>
            <person name="Mathew T."/>
            <person name="Ngo R."/>
            <person name="Nguyen L."/>
            <person name="Nguyen N."/>
            <person name="Okwuonu G."/>
            <person name="Ongeri F."/>
            <person name="Pham C."/>
            <person name="Simmons D."/>
            <person name="Wilczek-Boney K."/>
            <person name="Hale W."/>
            <person name="Jakkamsetti A."/>
            <person name="Pham P."/>
            <person name="Ruth R."/>
            <person name="San Lucas F."/>
            <person name="Warren J."/>
            <person name="Zhang J."/>
            <person name="Zhao Z."/>
            <person name="Zhou C."/>
            <person name="Zhu D."/>
            <person name="Lee S."/>
            <person name="Bess C."/>
            <person name="Blankenburg K."/>
            <person name="Forbes L."/>
            <person name="Fu Q."/>
            <person name="Gubbala S."/>
            <person name="Hirani K."/>
            <person name="Jayaseelan J.C."/>
            <person name="Lara F."/>
            <person name="Munidasa M."/>
            <person name="Palculict T."/>
            <person name="Patil S."/>
            <person name="Pu L.-L."/>
            <person name="Saada N."/>
            <person name="Tang L."/>
            <person name="Weissenberger G."/>
            <person name="Zhu Y."/>
            <person name="Hemphill L."/>
            <person name="Shang Y."/>
            <person name="Youmans B."/>
            <person name="Ayvaz T."/>
            <person name="Ross M."/>
            <person name="Santibanez J."/>
            <person name="Aqrawi P."/>
            <person name="Gross S."/>
            <person name="Joshi V."/>
            <person name="Fowler G."/>
            <person name="Nazareth L."/>
            <person name="Reid J."/>
            <person name="Worley K."/>
            <person name="Petrosino J."/>
            <person name="Highlander S."/>
            <person name="Gibbs R."/>
        </authorList>
    </citation>
    <scope>NUCLEOTIDE SEQUENCE [LARGE SCALE GENOMIC DNA]</scope>
    <source>
        <strain evidence="3 4">ATCC 29427</strain>
    </source>
</reference>
<name>G4D143_9FIRM</name>
<dbReference type="SUPFAM" id="SSF50037">
    <property type="entry name" value="C-terminal domain of transcriptional repressors"/>
    <property type="match status" value="1"/>
</dbReference>
<keyword evidence="4" id="KW-1185">Reference proteome</keyword>
<evidence type="ECO:0000313" key="4">
    <source>
        <dbReference type="Proteomes" id="UP000003422"/>
    </source>
</evidence>